<dbReference type="PANTHER" id="PTHR46796:SF7">
    <property type="entry name" value="ARAC FAMILY TRANSCRIPTIONAL REGULATOR"/>
    <property type="match status" value="1"/>
</dbReference>
<organism evidence="6 7">
    <name type="scientific">Pseudoalteromonas obscura</name>
    <dbReference type="NCBI Taxonomy" id="3048491"/>
    <lineage>
        <taxon>Bacteria</taxon>
        <taxon>Pseudomonadati</taxon>
        <taxon>Pseudomonadota</taxon>
        <taxon>Gammaproteobacteria</taxon>
        <taxon>Alteromonadales</taxon>
        <taxon>Pseudoalteromonadaceae</taxon>
        <taxon>Pseudoalteromonas</taxon>
    </lineage>
</organism>
<dbReference type="InterPro" id="IPR009057">
    <property type="entry name" value="Homeodomain-like_sf"/>
</dbReference>
<evidence type="ECO:0000256" key="4">
    <source>
        <dbReference type="ARBA" id="ARBA00023163"/>
    </source>
</evidence>
<dbReference type="InterPro" id="IPR018060">
    <property type="entry name" value="HTH_AraC"/>
</dbReference>
<protein>
    <submittedName>
        <fullName evidence="6">AraC family transcriptional regulator</fullName>
    </submittedName>
</protein>
<accession>A0ABT7EJB9</accession>
<dbReference type="PANTHER" id="PTHR46796">
    <property type="entry name" value="HTH-TYPE TRANSCRIPTIONAL ACTIVATOR RHAS-RELATED"/>
    <property type="match status" value="1"/>
</dbReference>
<dbReference type="EMBL" id="JASJUT010000003">
    <property type="protein sequence ID" value="MDK2595113.1"/>
    <property type="molecule type" value="Genomic_DNA"/>
</dbReference>
<dbReference type="InterPro" id="IPR037923">
    <property type="entry name" value="HTH-like"/>
</dbReference>
<dbReference type="InterPro" id="IPR050204">
    <property type="entry name" value="AraC_XylS_family_regulators"/>
</dbReference>
<dbReference type="PROSITE" id="PS00041">
    <property type="entry name" value="HTH_ARAC_FAMILY_1"/>
    <property type="match status" value="1"/>
</dbReference>
<keyword evidence="2" id="KW-0238">DNA-binding</keyword>
<reference evidence="6 7" key="1">
    <citation type="submission" date="2023-05" db="EMBL/GenBank/DDBJ databases">
        <title>Pseudoalteromonas ardens sp. nov., Pseudoalteromonas obscura sp. nov., and Pseudoalteromonas umbrosa sp. nov., isolated from the coral Montipora capitata.</title>
        <authorList>
            <person name="Thomas E.M."/>
            <person name="Smith E.M."/>
            <person name="Papke E."/>
            <person name="Shlafstein M.D."/>
            <person name="Oline D.K."/>
            <person name="Videau P."/>
            <person name="Saw J.H."/>
            <person name="Strangman W.K."/>
            <person name="Ushijima B."/>
        </authorList>
    </citation>
    <scope>NUCLEOTIDE SEQUENCE [LARGE SCALE GENOMIC DNA]</scope>
    <source>
        <strain evidence="6 7">P94</strain>
    </source>
</reference>
<dbReference type="SMART" id="SM00342">
    <property type="entry name" value="HTH_ARAC"/>
    <property type="match status" value="1"/>
</dbReference>
<dbReference type="PROSITE" id="PS01124">
    <property type="entry name" value="HTH_ARAC_FAMILY_2"/>
    <property type="match status" value="1"/>
</dbReference>
<evidence type="ECO:0000313" key="6">
    <source>
        <dbReference type="EMBL" id="MDK2595113.1"/>
    </source>
</evidence>
<gene>
    <name evidence="6" type="ORF">QNM18_08685</name>
</gene>
<dbReference type="Gene3D" id="1.10.10.60">
    <property type="entry name" value="Homeodomain-like"/>
    <property type="match status" value="2"/>
</dbReference>
<evidence type="ECO:0000256" key="1">
    <source>
        <dbReference type="ARBA" id="ARBA00023015"/>
    </source>
</evidence>
<evidence type="ECO:0000256" key="2">
    <source>
        <dbReference type="ARBA" id="ARBA00023125"/>
    </source>
</evidence>
<evidence type="ECO:0000313" key="7">
    <source>
        <dbReference type="Proteomes" id="UP001231915"/>
    </source>
</evidence>
<evidence type="ECO:0000256" key="3">
    <source>
        <dbReference type="ARBA" id="ARBA00023159"/>
    </source>
</evidence>
<keyword evidence="7" id="KW-1185">Reference proteome</keyword>
<dbReference type="InterPro" id="IPR018062">
    <property type="entry name" value="HTH_AraC-typ_CS"/>
</dbReference>
<evidence type="ECO:0000259" key="5">
    <source>
        <dbReference type="PROSITE" id="PS01124"/>
    </source>
</evidence>
<dbReference type="InterPro" id="IPR020449">
    <property type="entry name" value="Tscrpt_reg_AraC-type_HTH"/>
</dbReference>
<proteinExistence type="predicted"/>
<comment type="caution">
    <text evidence="6">The sequence shown here is derived from an EMBL/GenBank/DDBJ whole genome shotgun (WGS) entry which is preliminary data.</text>
</comment>
<feature type="domain" description="HTH araC/xylS-type" evidence="5">
    <location>
        <begin position="186"/>
        <end position="284"/>
    </location>
</feature>
<name>A0ABT7EJB9_9GAMM</name>
<dbReference type="InterPro" id="IPR032783">
    <property type="entry name" value="AraC_lig"/>
</dbReference>
<dbReference type="Proteomes" id="UP001231915">
    <property type="component" value="Unassembled WGS sequence"/>
</dbReference>
<keyword evidence="3" id="KW-0010">Activator</keyword>
<sequence>MAYTKDLIDIILSGFRYTGSVINHPTFQNAFHDFEALNRDRMPFHYIERGECVISTANKDYHLKEGDFIAILRPTHHHTLKSARAQIPQTTTLICGYFEFLAMYNKPFLDSLPDVIVIKKEHMSESRRLAMVMQMLVQEVNSKKYGANVAAKSLTELLFTLILRYVLNSSFVDRGLIAGLAHPHLSKSLAVFHKDFSSPWTVKQLAHAAGLSRSKFIACFNHIIGQSPGTYMTQWRMIWAANQLAQSDRSIFDIALSAGYQSDAAFSRAFKQFYDLAPSAYRKAAINVAY</sequence>
<dbReference type="Pfam" id="PF12852">
    <property type="entry name" value="Cupin_6"/>
    <property type="match status" value="1"/>
</dbReference>
<dbReference type="PRINTS" id="PR00032">
    <property type="entry name" value="HTHARAC"/>
</dbReference>
<keyword evidence="1" id="KW-0805">Transcription regulation</keyword>
<dbReference type="RefSeq" id="WP_284136922.1">
    <property type="nucleotide sequence ID" value="NZ_JASJUT010000003.1"/>
</dbReference>
<dbReference type="Pfam" id="PF12833">
    <property type="entry name" value="HTH_18"/>
    <property type="match status" value="1"/>
</dbReference>
<dbReference type="SUPFAM" id="SSF51215">
    <property type="entry name" value="Regulatory protein AraC"/>
    <property type="match status" value="1"/>
</dbReference>
<keyword evidence="4" id="KW-0804">Transcription</keyword>
<dbReference type="SUPFAM" id="SSF46689">
    <property type="entry name" value="Homeodomain-like"/>
    <property type="match status" value="2"/>
</dbReference>